<feature type="region of interest" description="Disordered" evidence="1">
    <location>
        <begin position="198"/>
        <end position="248"/>
    </location>
</feature>
<evidence type="ECO:0000313" key="4">
    <source>
        <dbReference type="Proteomes" id="UP001519311"/>
    </source>
</evidence>
<name>A0ABS4V8S6_9ACTN</name>
<accession>A0ABS4V8S6</accession>
<evidence type="ECO:0000256" key="2">
    <source>
        <dbReference type="SAM" id="Phobius"/>
    </source>
</evidence>
<feature type="compositionally biased region" description="Basic and acidic residues" evidence="1">
    <location>
        <begin position="85"/>
        <end position="99"/>
    </location>
</feature>
<dbReference type="Proteomes" id="UP001519311">
    <property type="component" value="Unassembled WGS sequence"/>
</dbReference>
<protein>
    <recommendedName>
        <fullName evidence="5">Zinc-finger domain-containing protein</fullName>
    </recommendedName>
</protein>
<sequence length="307" mass="32079">MTSTADTAQHPDVSEIADLTEDLLPLARAAELRHHIAMCAQCADVYSSLEEVRSLLGALGAHEQMPENVARRIDAALVAESVPDPETRATPESVSRETHGQPLESPAPARPAGRPRGATGPGRRPARRRRRTAILGTALGAAVVGMSVFLLQAIQTSQDSASSASDHRASAAKSSEGSFSEDSLEGQVHTLLSEAAALESPGADVTTPSMDTKSSPQNTSPDAASPRSPLRTPVVDVPPCVQEGTGRNSPALAVEEGDYHGTAAFLVVMPHATDSSRVQAYVVDAACVETTPVAKGRLLLSQSYARP</sequence>
<feature type="compositionally biased region" description="Polar residues" evidence="1">
    <location>
        <begin position="206"/>
        <end position="222"/>
    </location>
</feature>
<dbReference type="RefSeq" id="WP_124281864.1">
    <property type="nucleotide sequence ID" value="NZ_BMWJ01000004.1"/>
</dbReference>
<keyword evidence="2" id="KW-0472">Membrane</keyword>
<feature type="compositionally biased region" description="Low complexity" evidence="1">
    <location>
        <begin position="106"/>
        <end position="123"/>
    </location>
</feature>
<evidence type="ECO:0000256" key="1">
    <source>
        <dbReference type="SAM" id="MobiDB-lite"/>
    </source>
</evidence>
<feature type="region of interest" description="Disordered" evidence="1">
    <location>
        <begin position="160"/>
        <end position="186"/>
    </location>
</feature>
<keyword evidence="2" id="KW-0812">Transmembrane</keyword>
<keyword evidence="2" id="KW-1133">Transmembrane helix</keyword>
<keyword evidence="4" id="KW-1185">Reference proteome</keyword>
<comment type="caution">
    <text evidence="3">The sequence shown here is derived from an EMBL/GenBank/DDBJ whole genome shotgun (WGS) entry which is preliminary data.</text>
</comment>
<proteinExistence type="predicted"/>
<feature type="region of interest" description="Disordered" evidence="1">
    <location>
        <begin position="80"/>
        <end position="129"/>
    </location>
</feature>
<reference evidence="3 4" key="1">
    <citation type="submission" date="2021-03" db="EMBL/GenBank/DDBJ databases">
        <title>Sequencing the genomes of 1000 actinobacteria strains.</title>
        <authorList>
            <person name="Klenk H.-P."/>
        </authorList>
    </citation>
    <scope>NUCLEOTIDE SEQUENCE [LARGE SCALE GENOMIC DNA]</scope>
    <source>
        <strain evidence="3 4">DSM 40843</strain>
    </source>
</reference>
<evidence type="ECO:0008006" key="5">
    <source>
        <dbReference type="Google" id="ProtNLM"/>
    </source>
</evidence>
<gene>
    <name evidence="3" type="ORF">JOF59_002710</name>
</gene>
<feature type="transmembrane region" description="Helical" evidence="2">
    <location>
        <begin position="133"/>
        <end position="154"/>
    </location>
</feature>
<evidence type="ECO:0000313" key="3">
    <source>
        <dbReference type="EMBL" id="MBP2360310.1"/>
    </source>
</evidence>
<organism evidence="3 4">
    <name type="scientific">Streptomyces clavifer</name>
    <dbReference type="NCBI Taxonomy" id="68188"/>
    <lineage>
        <taxon>Bacteria</taxon>
        <taxon>Bacillati</taxon>
        <taxon>Actinomycetota</taxon>
        <taxon>Actinomycetes</taxon>
        <taxon>Kitasatosporales</taxon>
        <taxon>Streptomycetaceae</taxon>
        <taxon>Streptomyces</taxon>
    </lineage>
</organism>
<dbReference type="EMBL" id="JAGINS010000001">
    <property type="protein sequence ID" value="MBP2360310.1"/>
    <property type="molecule type" value="Genomic_DNA"/>
</dbReference>